<accession>A0A166QBC1</accession>
<dbReference type="AlphaFoldDB" id="A0A166QBC1"/>
<reference evidence="7 8" key="1">
    <citation type="journal article" date="2018" name="Vet. Microbiol.">
        <title>Clonal diversity and geographic distribution of methicillin-resistant Staphylococcus pseudintermedius from Australian animals: Discovery of novel sequence types.</title>
        <authorList>
            <person name="Worthing K.A."/>
            <person name="Abraham S."/>
            <person name="Coombs G.W."/>
            <person name="Pang S."/>
            <person name="Saputra S."/>
            <person name="Jordan D."/>
            <person name="Trott D.J."/>
            <person name="Norris J.M."/>
        </authorList>
    </citation>
    <scope>NUCLEOTIDE SEQUENCE [LARGE SCALE GENOMIC DNA]</scope>
    <source>
        <strain evidence="3 8">ST525 1</strain>
        <strain evidence="4 7">ST71 3</strain>
    </source>
</reference>
<dbReference type="STRING" id="937773.SPSINT_0830"/>
<evidence type="ECO:0000313" key="4">
    <source>
        <dbReference type="EMBL" id="PWZ98188.1"/>
    </source>
</evidence>
<evidence type="ECO:0000313" key="9">
    <source>
        <dbReference type="Proteomes" id="UP000256409"/>
    </source>
</evidence>
<proteinExistence type="predicted"/>
<dbReference type="Proteomes" id="UP000595859">
    <property type="component" value="Chromosome"/>
</dbReference>
<reference evidence="5 10" key="5">
    <citation type="submission" date="2020-12" db="EMBL/GenBank/DDBJ databases">
        <title>Whole genome sequencing and de novo assembly of Staphylococcus pseudintermedius: a novel pangenome approach to unravel pathogenesis of canine pyoderma.</title>
        <authorList>
            <person name="Ferrer L."/>
            <person name="Perez D."/>
            <person name="Fonticoba R."/>
            <person name="Vines J."/>
            <person name="Fabregas N."/>
            <person name="Madronero S."/>
            <person name="Meroni G."/>
            <person name="Martino P."/>
            <person name="Martinez S."/>
            <person name="Cusco A."/>
            <person name="Migura L."/>
            <person name="Francino O."/>
        </authorList>
    </citation>
    <scope>NUCLEOTIDE SEQUENCE [LARGE SCALE GENOMIC DNA]</scope>
    <source>
        <strain evidence="5 10">HSP080</strain>
    </source>
</reference>
<dbReference type="EMBL" id="CP066884">
    <property type="protein sequence ID" value="QQM97450.1"/>
    <property type="molecule type" value="Genomic_DNA"/>
</dbReference>
<dbReference type="EMBL" id="QQPC01000036">
    <property type="protein sequence ID" value="REA81773.1"/>
    <property type="molecule type" value="Genomic_DNA"/>
</dbReference>
<evidence type="ECO:0000313" key="11">
    <source>
        <dbReference type="Proteomes" id="UP000600220"/>
    </source>
</evidence>
<dbReference type="Proteomes" id="UP000246351">
    <property type="component" value="Unassembled WGS sequence"/>
</dbReference>
<keyword evidence="1" id="KW-0963">Cytoplasm</keyword>
<evidence type="ECO:0000313" key="8">
    <source>
        <dbReference type="Proteomes" id="UP000246800"/>
    </source>
</evidence>
<dbReference type="Proteomes" id="UP000256409">
    <property type="component" value="Unassembled WGS sequence"/>
</dbReference>
<name>A0A166QBC1_STAPS</name>
<dbReference type="RefSeq" id="WP_014614220.1">
    <property type="nucleotide sequence ID" value="NZ_AP019372.1"/>
</dbReference>
<dbReference type="EMBL" id="QEIT01000099">
    <property type="protein sequence ID" value="PWZ72885.1"/>
    <property type="molecule type" value="Genomic_DNA"/>
</dbReference>
<dbReference type="eggNOG" id="COG4471">
    <property type="taxonomic scope" value="Bacteria"/>
</dbReference>
<dbReference type="Proteomes" id="UP000246800">
    <property type="component" value="Unassembled WGS sequence"/>
</dbReference>
<evidence type="ECO:0000256" key="1">
    <source>
        <dbReference type="ARBA" id="ARBA00022490"/>
    </source>
</evidence>
<evidence type="ECO:0000313" key="7">
    <source>
        <dbReference type="Proteomes" id="UP000246351"/>
    </source>
</evidence>
<dbReference type="Proteomes" id="UP000600220">
    <property type="component" value="Unassembled WGS sequence"/>
</dbReference>
<organism evidence="4 7">
    <name type="scientific">Staphylococcus pseudintermedius</name>
    <dbReference type="NCBI Taxonomy" id="283734"/>
    <lineage>
        <taxon>Bacteria</taxon>
        <taxon>Bacillati</taxon>
        <taxon>Bacillota</taxon>
        <taxon>Bacilli</taxon>
        <taxon>Bacillales</taxon>
        <taxon>Staphylococcaceae</taxon>
        <taxon>Staphylococcus</taxon>
        <taxon>Staphylococcus intermedius group</taxon>
    </lineage>
</organism>
<dbReference type="OMA" id="KEYDYKM"/>
<dbReference type="EMBL" id="QEIV01000877">
    <property type="protein sequence ID" value="PWZ98188.1"/>
    <property type="molecule type" value="Genomic_DNA"/>
</dbReference>
<evidence type="ECO:0000313" key="5">
    <source>
        <dbReference type="EMBL" id="QQM97450.1"/>
    </source>
</evidence>
<dbReference type="GeneID" id="93824902"/>
<evidence type="ECO:0000313" key="2">
    <source>
        <dbReference type="EMBL" id="EGQ4385424.1"/>
    </source>
</evidence>
<reference evidence="6" key="2">
    <citation type="journal article" date="2018" name="Vet. Microbiol.">
        <title>Methicillin-resistant staphylococci amongst veterinary personnel, personnel-owned pets, patients and the hospital environment of two small animal veterinary hospitals.</title>
        <authorList>
            <person name="Worthing K.A."/>
            <person name="Brown J."/>
            <person name="Gerber L."/>
            <person name="Abraham S."/>
            <person name="Trott D."/>
            <person name="Norris J.M."/>
        </authorList>
    </citation>
    <scope>NUCLEOTIDE SEQUENCE</scope>
    <source>
        <strain evidence="6">ST496-2</strain>
    </source>
</reference>
<reference evidence="2 11" key="4">
    <citation type="submission" date="2018-11" db="EMBL/GenBank/DDBJ databases">
        <authorList>
            <consortium name="Veterinary Laboratory Investigation and Response Network"/>
        </authorList>
    </citation>
    <scope>NUCLEOTIDE SEQUENCE [LARGE SCALE GENOMIC DNA]</scope>
    <source>
        <strain evidence="2 11">SPSE-18-VL-LA-PA-Ryan-0021</strain>
    </source>
</reference>
<evidence type="ECO:0000313" key="10">
    <source>
        <dbReference type="Proteomes" id="UP000595859"/>
    </source>
</evidence>
<dbReference type="Pfam" id="PF09902">
    <property type="entry name" value="DUF2129"/>
    <property type="match status" value="1"/>
</dbReference>
<keyword evidence="11" id="KW-1185">Reference proteome</keyword>
<dbReference type="InterPro" id="IPR016979">
    <property type="entry name" value="DUF2129"/>
</dbReference>
<reference evidence="9" key="3">
    <citation type="journal article" date="2018" name="Vet. Microbiol.">
        <title>Molecular epidemiology of methicillin-resistant staphylococci amongst veterinary personnel, personnel-owned pets, patients and the hospital environment of two companion animal veterinary hospitals.</title>
        <authorList>
            <person name="Worthing K.A."/>
            <person name="Brown J."/>
            <person name="Gerber L."/>
            <person name="Abraham S."/>
            <person name="Trott D."/>
            <person name="Norris J.M."/>
        </authorList>
    </citation>
    <scope>NUCLEOTIDE SEQUENCE [LARGE SCALE GENOMIC DNA]</scope>
    <source>
        <strain evidence="9">ST496-2</strain>
    </source>
</reference>
<dbReference type="OrthoDB" id="2990788at2"/>
<evidence type="ECO:0000313" key="6">
    <source>
        <dbReference type="EMBL" id="REA81773.1"/>
    </source>
</evidence>
<dbReference type="EMBL" id="AAXKXX010000017">
    <property type="protein sequence ID" value="EGQ4385424.1"/>
    <property type="molecule type" value="Genomic_DNA"/>
</dbReference>
<sequence length="81" mass="9861">MDIIQRENIIIYLKNMKHERHIRKYGHIVYTNSQQKYVSMYVNQKDIDDVVTRLMKLKYVIRVVGSPYKDLKQEYPKEANE</sequence>
<evidence type="ECO:0000313" key="3">
    <source>
        <dbReference type="EMBL" id="PWZ72885.1"/>
    </source>
</evidence>
<protein>
    <submittedName>
        <fullName evidence="4">DUF2129 domain-containing protein</fullName>
    </submittedName>
    <submittedName>
        <fullName evidence="5">YlbG family protein</fullName>
    </submittedName>
</protein>
<gene>
    <name evidence="3" type="ORF">DD902_12450</name>
    <name evidence="4" type="ORF">DD924_09515</name>
    <name evidence="6" type="ORF">DV961_06720</name>
    <name evidence="2" type="ORF">EGV54_10020</name>
    <name evidence="5" type="ORF">JGZ15_07995</name>
</gene>